<dbReference type="EMBL" id="JAMZMK010000043">
    <property type="protein sequence ID" value="KAI7757913.1"/>
    <property type="molecule type" value="Genomic_DNA"/>
</dbReference>
<sequence>MGRSQRHQGEDKWCLKDDSGSGRSVKMIRKHTDLSRATIYPNYTFVWVKTVPLNRMEASTIRFLPGAGGLRFIHVVDWSRVSLLARVRLLASFDVRLPLLQDICILPVDCIMVHHGRMLGTAAAEFSFSSSTKTIANSRLHQQDDD</sequence>
<protein>
    <submittedName>
        <fullName evidence="1">Uncharacterized protein</fullName>
    </submittedName>
</protein>
<reference evidence="1" key="1">
    <citation type="submission" date="2022-06" db="EMBL/GenBank/DDBJ databases">
        <title>Uncovering the hologenomic basis of an extraordinary plant invasion.</title>
        <authorList>
            <person name="Bieker V.C."/>
            <person name="Martin M.D."/>
            <person name="Gilbert T."/>
            <person name="Hodgins K."/>
            <person name="Battlay P."/>
            <person name="Petersen B."/>
            <person name="Wilson J."/>
        </authorList>
    </citation>
    <scope>NUCLEOTIDE SEQUENCE</scope>
    <source>
        <strain evidence="1">AA19_3_7</strain>
        <tissue evidence="1">Leaf</tissue>
    </source>
</reference>
<comment type="caution">
    <text evidence="1">The sequence shown here is derived from an EMBL/GenBank/DDBJ whole genome shotgun (WGS) entry which is preliminary data.</text>
</comment>
<name>A0AAD5DB41_AMBAR</name>
<dbReference type="Proteomes" id="UP001206925">
    <property type="component" value="Unassembled WGS sequence"/>
</dbReference>
<keyword evidence="2" id="KW-1185">Reference proteome</keyword>
<organism evidence="1 2">
    <name type="scientific">Ambrosia artemisiifolia</name>
    <name type="common">Common ragweed</name>
    <dbReference type="NCBI Taxonomy" id="4212"/>
    <lineage>
        <taxon>Eukaryota</taxon>
        <taxon>Viridiplantae</taxon>
        <taxon>Streptophyta</taxon>
        <taxon>Embryophyta</taxon>
        <taxon>Tracheophyta</taxon>
        <taxon>Spermatophyta</taxon>
        <taxon>Magnoliopsida</taxon>
        <taxon>eudicotyledons</taxon>
        <taxon>Gunneridae</taxon>
        <taxon>Pentapetalae</taxon>
        <taxon>asterids</taxon>
        <taxon>campanulids</taxon>
        <taxon>Asterales</taxon>
        <taxon>Asteraceae</taxon>
        <taxon>Asteroideae</taxon>
        <taxon>Heliantheae alliance</taxon>
        <taxon>Heliantheae</taxon>
        <taxon>Ambrosia</taxon>
    </lineage>
</organism>
<evidence type="ECO:0000313" key="2">
    <source>
        <dbReference type="Proteomes" id="UP001206925"/>
    </source>
</evidence>
<proteinExistence type="predicted"/>
<evidence type="ECO:0000313" key="1">
    <source>
        <dbReference type="EMBL" id="KAI7757913.1"/>
    </source>
</evidence>
<accession>A0AAD5DB41</accession>
<gene>
    <name evidence="1" type="ORF">M8C21_033606</name>
</gene>
<dbReference type="AlphaFoldDB" id="A0AAD5DB41"/>